<sequence length="567" mass="61183">MGPRRATTTTRPYRPLASIYDAWGDTLFPFLVPAMVLSVWPVMMIIRARNRTPIKLLGIAALVSLADGLLGSCAFALQHQYAFSLSTNSAFFYAGTVTYWLGGAVLGPVMEMWGFRRSCMALAAAGIAGAWGSGQSIVAFALVGRISSAAATSGLMTWVEYALFHEGPVHRSPVAGAVALEGDDKTMAMGDTTEDLGRFGLLTMFHQIRPIMMWLSMLVSQYVMVATPTVSSAPCWAAAACYLGVLVVLWSFTVLHGTSAALSVSSRSLAGVPRCGSTLNGAHRKSLNGKHVSAYDLKVAGMASSPPPPSPLRSAGGRGGNGSVYRNTLAWRVIEHYMHAYATAMRTLFSPRYMASHIVVIVFGAVFFTSSLLWVPTLELYDDSIPFGLVFQLFMIATFLGCTFTLPVWAVGGAEAALVFLLSLSGRTLFTSQDYAIPVTIMLSGVVLHLTHGALLTMSSLWRAEYPSASASLTFLFMMKACTGCLGWVFLHAIDGVYMEEAFVFKARWIRRSMWVAAVALAQFIVSRMAPRPDRRAYSVASTRDDGVLMAHKGDSADLEDSNVTPV</sequence>
<reference evidence="8 9" key="1">
    <citation type="submission" date="2021-02" db="EMBL/GenBank/DDBJ databases">
        <title>Porcisia hertigi Genome sequencing and assembly.</title>
        <authorList>
            <person name="Almutairi H."/>
            <person name="Gatherer D."/>
        </authorList>
    </citation>
    <scope>NUCLEOTIDE SEQUENCE [LARGE SCALE GENOMIC DNA]</scope>
    <source>
        <strain evidence="8 9">C119</strain>
    </source>
</reference>
<dbReference type="OrthoDB" id="263957at2759"/>
<evidence type="ECO:0000256" key="1">
    <source>
        <dbReference type="ARBA" id="ARBA00004651"/>
    </source>
</evidence>
<dbReference type="EMBL" id="JAFJZO010000001">
    <property type="protein sequence ID" value="KAG5512302.1"/>
    <property type="molecule type" value="Genomic_DNA"/>
</dbReference>
<keyword evidence="9" id="KW-1185">Reference proteome</keyword>
<dbReference type="PANTHER" id="PTHR23516">
    <property type="entry name" value="SAM (S-ADENOSYL METHIONINE) TRANSPORTER"/>
    <property type="match status" value="1"/>
</dbReference>
<feature type="transmembrane region" description="Helical" evidence="7">
    <location>
        <begin position="435"/>
        <end position="455"/>
    </location>
</feature>
<accession>A0A836LMI1</accession>
<keyword evidence="5 7" id="KW-1133">Transmembrane helix</keyword>
<feature type="transmembrane region" description="Helical" evidence="7">
    <location>
        <begin position="27"/>
        <end position="46"/>
    </location>
</feature>
<dbReference type="GO" id="GO:0015098">
    <property type="term" value="F:molybdate ion transmembrane transporter activity"/>
    <property type="evidence" value="ECO:0007669"/>
    <property type="project" value="InterPro"/>
</dbReference>
<protein>
    <submittedName>
        <fullName evidence="8">Uncharacterized protein</fullName>
    </submittedName>
</protein>
<name>A0A836LMI1_9TRYP</name>
<evidence type="ECO:0000313" key="9">
    <source>
        <dbReference type="Proteomes" id="UP000674318"/>
    </source>
</evidence>
<evidence type="ECO:0000256" key="4">
    <source>
        <dbReference type="ARBA" id="ARBA00022692"/>
    </source>
</evidence>
<organism evidence="8 9">
    <name type="scientific">Porcisia hertigi</name>
    <dbReference type="NCBI Taxonomy" id="2761500"/>
    <lineage>
        <taxon>Eukaryota</taxon>
        <taxon>Discoba</taxon>
        <taxon>Euglenozoa</taxon>
        <taxon>Kinetoplastea</taxon>
        <taxon>Metakinetoplastina</taxon>
        <taxon>Trypanosomatida</taxon>
        <taxon>Trypanosomatidae</taxon>
        <taxon>Leishmaniinae</taxon>
        <taxon>Porcisia</taxon>
    </lineage>
</organism>
<evidence type="ECO:0000256" key="6">
    <source>
        <dbReference type="ARBA" id="ARBA00023136"/>
    </source>
</evidence>
<keyword evidence="2" id="KW-0813">Transport</keyword>
<keyword evidence="3" id="KW-1003">Cell membrane</keyword>
<evidence type="ECO:0000256" key="2">
    <source>
        <dbReference type="ARBA" id="ARBA00022448"/>
    </source>
</evidence>
<gene>
    <name evidence="8" type="ORF">JKF63_07825</name>
</gene>
<evidence type="ECO:0000256" key="5">
    <source>
        <dbReference type="ARBA" id="ARBA00022989"/>
    </source>
</evidence>
<feature type="transmembrane region" description="Helical" evidence="7">
    <location>
        <begin position="394"/>
        <end position="423"/>
    </location>
</feature>
<comment type="caution">
    <text evidence="8">The sequence shown here is derived from an EMBL/GenBank/DDBJ whole genome shotgun (WGS) entry which is preliminary data.</text>
</comment>
<dbReference type="InterPro" id="IPR008509">
    <property type="entry name" value="MOT2/MFSD5"/>
</dbReference>
<feature type="transmembrane region" description="Helical" evidence="7">
    <location>
        <begin position="514"/>
        <end position="530"/>
    </location>
</feature>
<evidence type="ECO:0000256" key="7">
    <source>
        <dbReference type="SAM" id="Phobius"/>
    </source>
</evidence>
<dbReference type="PANTHER" id="PTHR23516:SF1">
    <property type="entry name" value="MOLYBDATE-ANION TRANSPORTER"/>
    <property type="match status" value="1"/>
</dbReference>
<feature type="transmembrane region" description="Helical" evidence="7">
    <location>
        <begin position="211"/>
        <end position="230"/>
    </location>
</feature>
<dbReference type="AlphaFoldDB" id="A0A836LMI1"/>
<dbReference type="GO" id="GO:0005886">
    <property type="term" value="C:plasma membrane"/>
    <property type="evidence" value="ECO:0007669"/>
    <property type="project" value="UniProtKB-SubCell"/>
</dbReference>
<feature type="transmembrane region" description="Helical" evidence="7">
    <location>
        <begin position="353"/>
        <end position="374"/>
    </location>
</feature>
<comment type="subcellular location">
    <subcellularLocation>
        <location evidence="1">Cell membrane</location>
        <topology evidence="1">Multi-pass membrane protein</topology>
    </subcellularLocation>
</comment>
<feature type="transmembrane region" description="Helical" evidence="7">
    <location>
        <begin position="236"/>
        <end position="257"/>
    </location>
</feature>
<dbReference type="RefSeq" id="XP_067760014.1">
    <property type="nucleotide sequence ID" value="XM_067903755.1"/>
</dbReference>
<proteinExistence type="predicted"/>
<feature type="transmembrane region" description="Helical" evidence="7">
    <location>
        <begin position="475"/>
        <end position="494"/>
    </location>
</feature>
<dbReference type="GeneID" id="94293832"/>
<keyword evidence="4 7" id="KW-0812">Transmembrane</keyword>
<dbReference type="Proteomes" id="UP000674318">
    <property type="component" value="Chromosome 1"/>
</dbReference>
<dbReference type="KEGG" id="phet:94293832"/>
<evidence type="ECO:0000256" key="3">
    <source>
        <dbReference type="ARBA" id="ARBA00022475"/>
    </source>
</evidence>
<feature type="transmembrane region" description="Helical" evidence="7">
    <location>
        <begin position="58"/>
        <end position="78"/>
    </location>
</feature>
<keyword evidence="6 7" id="KW-0472">Membrane</keyword>
<feature type="transmembrane region" description="Helical" evidence="7">
    <location>
        <begin position="90"/>
        <end position="110"/>
    </location>
</feature>
<evidence type="ECO:0000313" key="8">
    <source>
        <dbReference type="EMBL" id="KAG5512302.1"/>
    </source>
</evidence>